<dbReference type="InterPro" id="IPR022047">
    <property type="entry name" value="Microcephalin-like"/>
</dbReference>
<feature type="compositionally biased region" description="Basic and acidic residues" evidence="1">
    <location>
        <begin position="106"/>
        <end position="119"/>
    </location>
</feature>
<reference evidence="4" key="1">
    <citation type="journal article" date="2013" name="Genome Announc.">
        <title>Draft genome sequence of the grapevine dieback fungus Eutypa lata UCR-EL1.</title>
        <authorList>
            <person name="Blanco-Ulate B."/>
            <person name="Rolshausen P.E."/>
            <person name="Cantu D."/>
        </authorList>
    </citation>
    <scope>NUCLEOTIDE SEQUENCE [LARGE SCALE GENOMIC DNA]</scope>
    <source>
        <strain evidence="4">UCR-EL1</strain>
    </source>
</reference>
<feature type="region of interest" description="Disordered" evidence="1">
    <location>
        <begin position="673"/>
        <end position="717"/>
    </location>
</feature>
<feature type="region of interest" description="Disordered" evidence="1">
    <location>
        <begin position="106"/>
        <end position="255"/>
    </location>
</feature>
<keyword evidence="4" id="KW-1185">Reference proteome</keyword>
<feature type="compositionally biased region" description="Polar residues" evidence="1">
    <location>
        <begin position="275"/>
        <end position="297"/>
    </location>
</feature>
<dbReference type="Gene3D" id="3.40.50.10190">
    <property type="entry name" value="BRCT domain"/>
    <property type="match status" value="1"/>
</dbReference>
<dbReference type="OMA" id="YSFHERT"/>
<proteinExistence type="predicted"/>
<dbReference type="GO" id="GO:0000278">
    <property type="term" value="P:mitotic cell cycle"/>
    <property type="evidence" value="ECO:0007669"/>
    <property type="project" value="TreeGrafter"/>
</dbReference>
<dbReference type="InterPro" id="IPR036420">
    <property type="entry name" value="BRCT_dom_sf"/>
</dbReference>
<sequence>MLGSSIQLTEEQQPRLLFSAKTSPVKELEPAEDVPTDSSAVEVPVAAPIEAPVEAPAEATTEETGSEAIPNQTQDSCFGGDAGEFKFESSMQLEFPGRLSAVLPRHADPALKEKPRPVEDAAAAEEGCTTAMQSTEAEAEVSNKHEEMDNDRMDMDVDELEGANVEVPSPTKTTPPQSPSKSAIRSGRDLRANDMDDQYMSESEDELASSGKMASRIQDNTTLDFSGVPATPTPASSKTPRSGLPSSAVKAANRALRSISRGSKLGLSPLVSQFNEWKGSSSPLKRSNSQTSDSNQTADEHSLLDDNVLPATEAGPSKSSFFDDEMKIRAEMEMEMEAALEADIAAAYEDPVFDDVPTTNEDVELAIEANEMSLMDHAGMIDGNAHDDSISDASQEYGDENAVPIDPALLNSTVGSRNSNVPPVTPVRPSTNRNFHTVSKVPLKPADDSPPRSIKKRSASASKLPPRRPSGLSRNATVISYSPMKDSSKMDIDQEHEETEHPPVTPSKSDVWSTMGTPARTPRKDLNPALLRGAVVFVDVHTSEGADASRVFLELLTQMGARCVRSWPWNPSNDAKGESSSSKIGITHVVYKDGGKRTLEKVRESNGIVQCVGVNWVLDCERQNQWLDEAPYYFDTSLIPRGGRNRRKSMEPKALANLNGTLVTPMKNIAAPPRECQTVPHNHVGRRDSTEWQRSPSDQDEGEDIPWQPTWDEDNSMLTPVPKTPAPETIAQFAMDFTPETPAASGMDYEESSDDGEQQLLMRTCPPKQSRYADLGEGLVDREKDQSVLMRLMAARRKSLQFAPKIASPLSKAWK</sequence>
<dbReference type="KEGG" id="ela:UCREL1_4484"/>
<dbReference type="InterPro" id="IPR001357">
    <property type="entry name" value="BRCT_dom"/>
</dbReference>
<dbReference type="eggNOG" id="ENOG502S1CP">
    <property type="taxonomic scope" value="Eukaryota"/>
</dbReference>
<feature type="compositionally biased region" description="Basic and acidic residues" evidence="1">
    <location>
        <begin position="141"/>
        <end position="155"/>
    </location>
</feature>
<feature type="compositionally biased region" description="Acidic residues" evidence="1">
    <location>
        <begin position="195"/>
        <end position="207"/>
    </location>
</feature>
<feature type="compositionally biased region" description="Low complexity" evidence="1">
    <location>
        <begin position="229"/>
        <end position="240"/>
    </location>
</feature>
<dbReference type="Proteomes" id="UP000012174">
    <property type="component" value="Unassembled WGS sequence"/>
</dbReference>
<feature type="compositionally biased region" description="Low complexity" evidence="1">
    <location>
        <begin position="40"/>
        <end position="59"/>
    </location>
</feature>
<dbReference type="STRING" id="1287681.M7SVG0"/>
<evidence type="ECO:0000259" key="2">
    <source>
        <dbReference type="PROSITE" id="PS50172"/>
    </source>
</evidence>
<name>M7SVG0_EUTLA</name>
<dbReference type="PROSITE" id="PS50172">
    <property type="entry name" value="BRCT"/>
    <property type="match status" value="1"/>
</dbReference>
<feature type="domain" description="BRCT" evidence="2">
    <location>
        <begin position="526"/>
        <end position="634"/>
    </location>
</feature>
<dbReference type="EMBL" id="KB706231">
    <property type="protein sequence ID" value="EMR68513.1"/>
    <property type="molecule type" value="Genomic_DNA"/>
</dbReference>
<dbReference type="PANTHER" id="PTHR14625">
    <property type="entry name" value="MICROCEPHALIN"/>
    <property type="match status" value="1"/>
</dbReference>
<feature type="region of interest" description="Disordered" evidence="1">
    <location>
        <begin position="410"/>
        <end position="525"/>
    </location>
</feature>
<feature type="compositionally biased region" description="Polar residues" evidence="1">
    <location>
        <begin position="1"/>
        <end position="11"/>
    </location>
</feature>
<protein>
    <submittedName>
        <fullName evidence="3">Putative signal transducer protein</fullName>
    </submittedName>
</protein>
<organism evidence="3 4">
    <name type="scientific">Eutypa lata (strain UCR-EL1)</name>
    <name type="common">Grapevine dieback disease fungus</name>
    <name type="synonym">Eutypa armeniacae</name>
    <dbReference type="NCBI Taxonomy" id="1287681"/>
    <lineage>
        <taxon>Eukaryota</taxon>
        <taxon>Fungi</taxon>
        <taxon>Dikarya</taxon>
        <taxon>Ascomycota</taxon>
        <taxon>Pezizomycotina</taxon>
        <taxon>Sordariomycetes</taxon>
        <taxon>Xylariomycetidae</taxon>
        <taxon>Xylariales</taxon>
        <taxon>Diatrypaceae</taxon>
        <taxon>Eutypa</taxon>
    </lineage>
</organism>
<dbReference type="SUPFAM" id="SSF52113">
    <property type="entry name" value="BRCT domain"/>
    <property type="match status" value="1"/>
</dbReference>
<evidence type="ECO:0000256" key="1">
    <source>
        <dbReference type="SAM" id="MobiDB-lite"/>
    </source>
</evidence>
<dbReference type="OrthoDB" id="2384350at2759"/>
<dbReference type="HOGENOM" id="CLU_346476_0_0_1"/>
<evidence type="ECO:0000313" key="3">
    <source>
        <dbReference type="EMBL" id="EMR68513.1"/>
    </source>
</evidence>
<accession>M7SVG0</accession>
<dbReference type="CDD" id="cd17716">
    <property type="entry name" value="BRCT_microcephalin_rpt1"/>
    <property type="match status" value="1"/>
</dbReference>
<feature type="region of interest" description="Disordered" evidence="1">
    <location>
        <begin position="275"/>
        <end position="322"/>
    </location>
</feature>
<dbReference type="PANTHER" id="PTHR14625:SF3">
    <property type="entry name" value="MICROCEPHALIN"/>
    <property type="match status" value="1"/>
</dbReference>
<gene>
    <name evidence="3" type="ORF">UCREL1_4484</name>
</gene>
<feature type="compositionally biased region" description="Low complexity" evidence="1">
    <location>
        <begin position="168"/>
        <end position="182"/>
    </location>
</feature>
<evidence type="ECO:0000313" key="4">
    <source>
        <dbReference type="Proteomes" id="UP000012174"/>
    </source>
</evidence>
<feature type="compositionally biased region" description="Basic and acidic residues" evidence="1">
    <location>
        <begin position="486"/>
        <end position="501"/>
    </location>
</feature>
<feature type="region of interest" description="Disordered" evidence="1">
    <location>
        <begin position="1"/>
        <end position="83"/>
    </location>
</feature>
<dbReference type="AlphaFoldDB" id="M7SVG0"/>
<feature type="compositionally biased region" description="Polar residues" evidence="1">
    <location>
        <begin position="507"/>
        <end position="516"/>
    </location>
</feature>
<feature type="compositionally biased region" description="Polar residues" evidence="1">
    <location>
        <begin position="410"/>
        <end position="437"/>
    </location>
</feature>